<sequence>MLLLSALISVMLPLPNLIKLRFLLLVHTDGLARAVAAFVARSPSMTGIEHDDASKIKERGCYGGRCLKDLPAASMLQWKSCGSIPSPVFLANSCARMFPARGVHVKPQQGMVALISLRPQE</sequence>
<gene>
    <name evidence="1" type="ORF">PIB30_035762</name>
</gene>
<organism evidence="1 2">
    <name type="scientific">Stylosanthes scabra</name>
    <dbReference type="NCBI Taxonomy" id="79078"/>
    <lineage>
        <taxon>Eukaryota</taxon>
        <taxon>Viridiplantae</taxon>
        <taxon>Streptophyta</taxon>
        <taxon>Embryophyta</taxon>
        <taxon>Tracheophyta</taxon>
        <taxon>Spermatophyta</taxon>
        <taxon>Magnoliopsida</taxon>
        <taxon>eudicotyledons</taxon>
        <taxon>Gunneridae</taxon>
        <taxon>Pentapetalae</taxon>
        <taxon>rosids</taxon>
        <taxon>fabids</taxon>
        <taxon>Fabales</taxon>
        <taxon>Fabaceae</taxon>
        <taxon>Papilionoideae</taxon>
        <taxon>50 kb inversion clade</taxon>
        <taxon>dalbergioids sensu lato</taxon>
        <taxon>Dalbergieae</taxon>
        <taxon>Pterocarpus clade</taxon>
        <taxon>Stylosanthes</taxon>
    </lineage>
</organism>
<name>A0ABU6SDG6_9FABA</name>
<evidence type="ECO:0000313" key="1">
    <source>
        <dbReference type="EMBL" id="MED6134295.1"/>
    </source>
</evidence>
<keyword evidence="2" id="KW-1185">Reference proteome</keyword>
<evidence type="ECO:0000313" key="2">
    <source>
        <dbReference type="Proteomes" id="UP001341840"/>
    </source>
</evidence>
<dbReference type="Proteomes" id="UP001341840">
    <property type="component" value="Unassembled WGS sequence"/>
</dbReference>
<reference evidence="1 2" key="1">
    <citation type="journal article" date="2023" name="Plants (Basel)">
        <title>Bridging the Gap: Combining Genomics and Transcriptomics Approaches to Understand Stylosanthes scabra, an Orphan Legume from the Brazilian Caatinga.</title>
        <authorList>
            <person name="Ferreira-Neto J.R.C."/>
            <person name="da Silva M.D."/>
            <person name="Binneck E."/>
            <person name="de Melo N.F."/>
            <person name="da Silva R.H."/>
            <person name="de Melo A.L.T.M."/>
            <person name="Pandolfi V."/>
            <person name="Bustamante F.O."/>
            <person name="Brasileiro-Vidal A.C."/>
            <person name="Benko-Iseppon A.M."/>
        </authorList>
    </citation>
    <scope>NUCLEOTIDE SEQUENCE [LARGE SCALE GENOMIC DNA]</scope>
    <source>
        <tissue evidence="1">Leaves</tissue>
    </source>
</reference>
<accession>A0ABU6SDG6</accession>
<dbReference type="EMBL" id="JASCZI010060587">
    <property type="protein sequence ID" value="MED6134295.1"/>
    <property type="molecule type" value="Genomic_DNA"/>
</dbReference>
<proteinExistence type="predicted"/>
<protein>
    <recommendedName>
        <fullName evidence="3">Secreted protein</fullName>
    </recommendedName>
</protein>
<comment type="caution">
    <text evidence="1">The sequence shown here is derived from an EMBL/GenBank/DDBJ whole genome shotgun (WGS) entry which is preliminary data.</text>
</comment>
<evidence type="ECO:0008006" key="3">
    <source>
        <dbReference type="Google" id="ProtNLM"/>
    </source>
</evidence>